<gene>
    <name evidence="1" type="primary">OSJNBa0036E02.1</name>
</gene>
<accession>Q7F7F0</accession>
<reference evidence="1" key="1">
    <citation type="submission" date="2000-09" db="EMBL/GenBank/DDBJ databases">
        <title>Oryza sativa nipponbare(GA3) genomic DNA, chromosome 1, BAC clone:OSJNBa0036E02.</title>
        <authorList>
            <person name="Sasaki T."/>
            <person name="Matsumoto T."/>
            <person name="Yamamoto K."/>
        </authorList>
    </citation>
    <scope>NUCLEOTIDE SEQUENCE</scope>
</reference>
<name>Q7F7F0_ORYSJ</name>
<protein>
    <submittedName>
        <fullName evidence="1">OSJNBa0036E02.1 protein</fullName>
    </submittedName>
</protein>
<proteinExistence type="predicted"/>
<evidence type="ECO:0000313" key="1">
    <source>
        <dbReference type="EMBL" id="BAB17727.1"/>
    </source>
</evidence>
<dbReference type="AlphaFoldDB" id="Q7F7F0"/>
<dbReference type="EMBL" id="AP002862">
    <property type="protein sequence ID" value="BAB17727.1"/>
    <property type="molecule type" value="Genomic_DNA"/>
</dbReference>
<sequence>MAAGDKAGGDDAAAAAPLLVPAAAGRRRRCPGCRTKERCEAHPGIPYLNFFYIWIVCICASAVNRVEATEVMPTSTSVS</sequence>
<organism evidence="1">
    <name type="scientific">Oryza sativa subsp. japonica</name>
    <name type="common">Rice</name>
    <dbReference type="NCBI Taxonomy" id="39947"/>
    <lineage>
        <taxon>Eukaryota</taxon>
        <taxon>Viridiplantae</taxon>
        <taxon>Streptophyta</taxon>
        <taxon>Embryophyta</taxon>
        <taxon>Tracheophyta</taxon>
        <taxon>Spermatophyta</taxon>
        <taxon>Magnoliopsida</taxon>
        <taxon>Liliopsida</taxon>
        <taxon>Poales</taxon>
        <taxon>Poaceae</taxon>
        <taxon>BOP clade</taxon>
        <taxon>Oryzoideae</taxon>
        <taxon>Oryzeae</taxon>
        <taxon>Oryzinae</taxon>
        <taxon>Oryza</taxon>
        <taxon>Oryza sativa</taxon>
    </lineage>
</organism>